<protein>
    <submittedName>
        <fullName evidence="8">TM2 domain protein</fullName>
    </submittedName>
</protein>
<evidence type="ECO:0000256" key="6">
    <source>
        <dbReference type="SAM" id="Phobius"/>
    </source>
</evidence>
<name>A0A3G6J4V4_9CORY</name>
<dbReference type="RefSeq" id="WP_164472362.1">
    <property type="nucleotide sequence ID" value="NZ_CP033896.1"/>
</dbReference>
<evidence type="ECO:0000313" key="8">
    <source>
        <dbReference type="EMBL" id="AZA13057.1"/>
    </source>
</evidence>
<organism evidence="8 9">
    <name type="scientific">Corynebacterium choanae</name>
    <dbReference type="NCBI Taxonomy" id="1862358"/>
    <lineage>
        <taxon>Bacteria</taxon>
        <taxon>Bacillati</taxon>
        <taxon>Actinomycetota</taxon>
        <taxon>Actinomycetes</taxon>
        <taxon>Mycobacteriales</taxon>
        <taxon>Corynebacteriaceae</taxon>
        <taxon>Corynebacterium</taxon>
    </lineage>
</organism>
<evidence type="ECO:0000313" key="9">
    <source>
        <dbReference type="Proteomes" id="UP000269019"/>
    </source>
</evidence>
<keyword evidence="2 6" id="KW-0812">Transmembrane</keyword>
<dbReference type="Pfam" id="PF05154">
    <property type="entry name" value="TM2"/>
    <property type="match status" value="1"/>
</dbReference>
<proteinExistence type="predicted"/>
<feature type="compositionally biased region" description="Low complexity" evidence="5">
    <location>
        <begin position="12"/>
        <end position="42"/>
    </location>
</feature>
<dbReference type="InterPro" id="IPR007829">
    <property type="entry name" value="TM2"/>
</dbReference>
<evidence type="ECO:0000256" key="4">
    <source>
        <dbReference type="ARBA" id="ARBA00023136"/>
    </source>
</evidence>
<feature type="transmembrane region" description="Helical" evidence="6">
    <location>
        <begin position="83"/>
        <end position="101"/>
    </location>
</feature>
<feature type="transmembrane region" description="Helical" evidence="6">
    <location>
        <begin position="113"/>
        <end position="141"/>
    </location>
</feature>
<evidence type="ECO:0000256" key="5">
    <source>
        <dbReference type="SAM" id="MobiDB-lite"/>
    </source>
</evidence>
<feature type="region of interest" description="Disordered" evidence="5">
    <location>
        <begin position="1"/>
        <end position="50"/>
    </location>
</feature>
<dbReference type="GO" id="GO:0016020">
    <property type="term" value="C:membrane"/>
    <property type="evidence" value="ECO:0007669"/>
    <property type="project" value="UniProtKB-SubCell"/>
</dbReference>
<reference evidence="8 9" key="1">
    <citation type="submission" date="2018-11" db="EMBL/GenBank/DDBJ databases">
        <authorList>
            <person name="Kleinhagauer T."/>
            <person name="Glaeser S.P."/>
            <person name="Spergser J."/>
            <person name="Ruckert C."/>
            <person name="Kaempfer P."/>
            <person name="Busse H.-J."/>
        </authorList>
    </citation>
    <scope>NUCLEOTIDE SEQUENCE [LARGE SCALE GENOMIC DNA]</scope>
    <source>
        <strain evidence="8 9">200CH</strain>
    </source>
</reference>
<keyword evidence="3 6" id="KW-1133">Transmembrane helix</keyword>
<keyword evidence="9" id="KW-1185">Reference proteome</keyword>
<feature type="domain" description="TM2" evidence="7">
    <location>
        <begin position="79"/>
        <end position="122"/>
    </location>
</feature>
<dbReference type="Proteomes" id="UP000269019">
    <property type="component" value="Chromosome"/>
</dbReference>
<dbReference type="KEGG" id="ccho:CCHOA_03225"/>
<evidence type="ECO:0000259" key="7">
    <source>
        <dbReference type="Pfam" id="PF05154"/>
    </source>
</evidence>
<gene>
    <name evidence="8" type="ORF">CCHOA_03225</name>
</gene>
<dbReference type="AlphaFoldDB" id="A0A3G6J4V4"/>
<sequence length="156" mass="16776">MTSPANNSDAFPWEQPAEQPAQQWPGTTPQPAQQWSAAAQPAGNPYPQSAVQPYAQQLPQPGAVAPGVPGSAYAYGVQPKKRLNAVLWWIFLGGFGAHNFYLGQTAAGFGKLALLVVALLFEITILGAFISIFLYLALFIWNVVDLVKIIQAPDLV</sequence>
<accession>A0A3G6J4V4</accession>
<evidence type="ECO:0000256" key="3">
    <source>
        <dbReference type="ARBA" id="ARBA00022989"/>
    </source>
</evidence>
<evidence type="ECO:0000256" key="2">
    <source>
        <dbReference type="ARBA" id="ARBA00022692"/>
    </source>
</evidence>
<dbReference type="EMBL" id="CP033896">
    <property type="protein sequence ID" value="AZA13057.1"/>
    <property type="molecule type" value="Genomic_DNA"/>
</dbReference>
<keyword evidence="4 6" id="KW-0472">Membrane</keyword>
<comment type="subcellular location">
    <subcellularLocation>
        <location evidence="1">Membrane</location>
        <topology evidence="1">Multi-pass membrane protein</topology>
    </subcellularLocation>
</comment>
<evidence type="ECO:0000256" key="1">
    <source>
        <dbReference type="ARBA" id="ARBA00004141"/>
    </source>
</evidence>